<comment type="subcellular location">
    <subcellularLocation>
        <location evidence="1">Cytoplasm</location>
        <location evidence="1">Cytoskeleton</location>
        <location evidence="1">Cilium axoneme</location>
    </subcellularLocation>
</comment>
<evidence type="ECO:0000313" key="8">
    <source>
        <dbReference type="Proteomes" id="UP001497472"/>
    </source>
</evidence>
<evidence type="ECO:0000256" key="2">
    <source>
        <dbReference type="ARBA" id="ARBA00022490"/>
    </source>
</evidence>
<keyword evidence="4" id="KW-0966">Cell projection</keyword>
<sequence length="101" mass="11842">MYAKLDFLTESMFCPRLTCIKLIRKKETEIRKYLVRPKKMEVLLSIPDPPLSINPTEIYHKHVGMLPNYAGHVPGCLFRFGKTYGNDTRDAKRWLRGDFKP</sequence>
<evidence type="ECO:0000256" key="3">
    <source>
        <dbReference type="ARBA" id="ARBA00023212"/>
    </source>
</evidence>
<name>A0AAV1JFN1_9NEOP</name>
<dbReference type="GO" id="GO:0015630">
    <property type="term" value="C:microtubule cytoskeleton"/>
    <property type="evidence" value="ECO:0007669"/>
    <property type="project" value="UniProtKB-ARBA"/>
</dbReference>
<dbReference type="EMBL" id="CAVLEF010000010">
    <property type="protein sequence ID" value="CAK1548112.1"/>
    <property type="molecule type" value="Genomic_DNA"/>
</dbReference>
<dbReference type="Proteomes" id="UP001497472">
    <property type="component" value="Unassembled WGS sequence"/>
</dbReference>
<keyword evidence="8" id="KW-1185">Reference proteome</keyword>
<dbReference type="GO" id="GO:0005930">
    <property type="term" value="C:axoneme"/>
    <property type="evidence" value="ECO:0007669"/>
    <property type="project" value="UniProtKB-SubCell"/>
</dbReference>
<feature type="domain" description="Ciliary microtubule inner protein 2A-C-like" evidence="6">
    <location>
        <begin position="65"/>
        <end position="89"/>
    </location>
</feature>
<comment type="caution">
    <text evidence="7">The sequence shown here is derived from an EMBL/GenBank/DDBJ whole genome shotgun (WGS) entry which is preliminary data.</text>
</comment>
<dbReference type="AlphaFoldDB" id="A0AAV1JFN1"/>
<proteinExistence type="inferred from homology"/>
<dbReference type="InterPro" id="IPR018902">
    <property type="entry name" value="CMI2A-C-like_dom"/>
</dbReference>
<evidence type="ECO:0000256" key="1">
    <source>
        <dbReference type="ARBA" id="ARBA00004430"/>
    </source>
</evidence>
<gene>
    <name evidence="7" type="ORF">LNINA_LOCUS7532</name>
</gene>
<accession>A0AAV1JFN1</accession>
<keyword evidence="2" id="KW-0963">Cytoplasm</keyword>
<reference evidence="7 8" key="1">
    <citation type="submission" date="2023-11" db="EMBL/GenBank/DDBJ databases">
        <authorList>
            <person name="Okamura Y."/>
        </authorList>
    </citation>
    <scope>NUCLEOTIDE SEQUENCE [LARGE SCALE GENOMIC DNA]</scope>
</reference>
<dbReference type="Pfam" id="PF10629">
    <property type="entry name" value="CMI2B-like"/>
    <property type="match status" value="1"/>
</dbReference>
<evidence type="ECO:0000313" key="7">
    <source>
        <dbReference type="EMBL" id="CAK1548112.1"/>
    </source>
</evidence>
<comment type="similarity">
    <text evidence="5">Belongs to the CIMIP2 family.</text>
</comment>
<dbReference type="PANTHER" id="PTHR22146:SF8">
    <property type="entry name" value="PROTEIN FAM166B"/>
    <property type="match status" value="1"/>
</dbReference>
<dbReference type="PANTHER" id="PTHR22146">
    <property type="entry name" value="CAT EYE SYNDROME CRITICAL REGION PROTEIN 6"/>
    <property type="match status" value="1"/>
</dbReference>
<evidence type="ECO:0000256" key="5">
    <source>
        <dbReference type="ARBA" id="ARBA00035661"/>
    </source>
</evidence>
<evidence type="ECO:0000259" key="6">
    <source>
        <dbReference type="Pfam" id="PF10629"/>
    </source>
</evidence>
<organism evidence="7 8">
    <name type="scientific">Leptosia nina</name>
    <dbReference type="NCBI Taxonomy" id="320188"/>
    <lineage>
        <taxon>Eukaryota</taxon>
        <taxon>Metazoa</taxon>
        <taxon>Ecdysozoa</taxon>
        <taxon>Arthropoda</taxon>
        <taxon>Hexapoda</taxon>
        <taxon>Insecta</taxon>
        <taxon>Pterygota</taxon>
        <taxon>Neoptera</taxon>
        <taxon>Endopterygota</taxon>
        <taxon>Lepidoptera</taxon>
        <taxon>Glossata</taxon>
        <taxon>Ditrysia</taxon>
        <taxon>Papilionoidea</taxon>
        <taxon>Pieridae</taxon>
        <taxon>Pierinae</taxon>
        <taxon>Leptosia</taxon>
    </lineage>
</organism>
<keyword evidence="3" id="KW-0206">Cytoskeleton</keyword>
<evidence type="ECO:0000256" key="4">
    <source>
        <dbReference type="ARBA" id="ARBA00023273"/>
    </source>
</evidence>
<protein>
    <recommendedName>
        <fullName evidence="6">Ciliary microtubule inner protein 2A-C-like domain-containing protein</fullName>
    </recommendedName>
</protein>